<keyword evidence="3" id="KW-1185">Reference proteome</keyword>
<dbReference type="RefSeq" id="WP_138648652.1">
    <property type="nucleotide sequence ID" value="NZ_VCKW01000203.1"/>
</dbReference>
<sequence length="139" mass="15275">MEDVPAVLVLYDQAVEWLVASGRSGQWGTELWSEKPELTERVRRFARSGGMRVAENEGDVVGAMWLGPAPQFIPAVEEPELFLSALVIDRRCAGLGVGQALLDHARAEALERGISLLRLCLLYTSPSPRDPKTTRMPSS</sequence>
<organism evidence="2 3">
    <name type="scientific">Actinomadura soli</name>
    <dbReference type="NCBI Taxonomy" id="2508997"/>
    <lineage>
        <taxon>Bacteria</taxon>
        <taxon>Bacillati</taxon>
        <taxon>Actinomycetota</taxon>
        <taxon>Actinomycetes</taxon>
        <taxon>Streptosporangiales</taxon>
        <taxon>Thermomonosporaceae</taxon>
        <taxon>Actinomadura</taxon>
    </lineage>
</organism>
<reference evidence="2 3" key="1">
    <citation type="submission" date="2019-05" db="EMBL/GenBank/DDBJ databases">
        <title>Draft genome sequence of Actinomadura sp. 14C53.</title>
        <authorList>
            <person name="Saricaoglu S."/>
            <person name="Isik K."/>
        </authorList>
    </citation>
    <scope>NUCLEOTIDE SEQUENCE [LARGE SCALE GENOMIC DNA]</scope>
    <source>
        <strain evidence="2 3">14C53</strain>
    </source>
</reference>
<keyword evidence="2" id="KW-0808">Transferase</keyword>
<dbReference type="GO" id="GO:0016747">
    <property type="term" value="F:acyltransferase activity, transferring groups other than amino-acyl groups"/>
    <property type="evidence" value="ECO:0007669"/>
    <property type="project" value="InterPro"/>
</dbReference>
<evidence type="ECO:0000313" key="2">
    <source>
        <dbReference type="EMBL" id="TMQ91555.1"/>
    </source>
</evidence>
<gene>
    <name evidence="2" type="ORF">ETD83_30425</name>
</gene>
<feature type="domain" description="N-acetyltransferase" evidence="1">
    <location>
        <begin position="1"/>
        <end position="139"/>
    </location>
</feature>
<proteinExistence type="predicted"/>
<feature type="non-terminal residue" evidence="2">
    <location>
        <position position="139"/>
    </location>
</feature>
<dbReference type="Proteomes" id="UP000309174">
    <property type="component" value="Unassembled WGS sequence"/>
</dbReference>
<dbReference type="OrthoDB" id="7011037at2"/>
<name>A0A5C4J6Q7_9ACTN</name>
<evidence type="ECO:0000313" key="3">
    <source>
        <dbReference type="Proteomes" id="UP000309174"/>
    </source>
</evidence>
<accession>A0A5C4J6Q7</accession>
<dbReference type="Pfam" id="PF00583">
    <property type="entry name" value="Acetyltransf_1"/>
    <property type="match status" value="1"/>
</dbReference>
<comment type="caution">
    <text evidence="2">The sequence shown here is derived from an EMBL/GenBank/DDBJ whole genome shotgun (WGS) entry which is preliminary data.</text>
</comment>
<dbReference type="InterPro" id="IPR000182">
    <property type="entry name" value="GNAT_dom"/>
</dbReference>
<protein>
    <submittedName>
        <fullName evidence="2">GNAT family N-acetyltransferase</fullName>
    </submittedName>
</protein>
<dbReference type="PROSITE" id="PS51186">
    <property type="entry name" value="GNAT"/>
    <property type="match status" value="1"/>
</dbReference>
<dbReference type="AlphaFoldDB" id="A0A5C4J6Q7"/>
<evidence type="ECO:0000259" key="1">
    <source>
        <dbReference type="PROSITE" id="PS51186"/>
    </source>
</evidence>
<dbReference type="SUPFAM" id="SSF55729">
    <property type="entry name" value="Acyl-CoA N-acyltransferases (Nat)"/>
    <property type="match status" value="1"/>
</dbReference>
<dbReference type="Gene3D" id="3.40.630.30">
    <property type="match status" value="1"/>
</dbReference>
<dbReference type="CDD" id="cd04301">
    <property type="entry name" value="NAT_SF"/>
    <property type="match status" value="1"/>
</dbReference>
<dbReference type="InterPro" id="IPR016181">
    <property type="entry name" value="Acyl_CoA_acyltransferase"/>
</dbReference>
<dbReference type="EMBL" id="VCKW01000203">
    <property type="protein sequence ID" value="TMQ91555.1"/>
    <property type="molecule type" value="Genomic_DNA"/>
</dbReference>